<gene>
    <name evidence="2" type="ORF">B0H63DRAFT_497647</name>
</gene>
<dbReference type="PROSITE" id="PS51762">
    <property type="entry name" value="GH16_2"/>
    <property type="match status" value="1"/>
</dbReference>
<keyword evidence="2" id="KW-0378">Hydrolase</keyword>
<accession>A0AAE0N2F9</accession>
<evidence type="ECO:0000259" key="1">
    <source>
        <dbReference type="PROSITE" id="PS51762"/>
    </source>
</evidence>
<reference evidence="2" key="1">
    <citation type="journal article" date="2023" name="Mol. Phylogenet. Evol.">
        <title>Genome-scale phylogeny and comparative genomics of the fungal order Sordariales.</title>
        <authorList>
            <person name="Hensen N."/>
            <person name="Bonometti L."/>
            <person name="Westerberg I."/>
            <person name="Brannstrom I.O."/>
            <person name="Guillou S."/>
            <person name="Cros-Aarteil S."/>
            <person name="Calhoun S."/>
            <person name="Haridas S."/>
            <person name="Kuo A."/>
            <person name="Mondo S."/>
            <person name="Pangilinan J."/>
            <person name="Riley R."/>
            <person name="LaButti K."/>
            <person name="Andreopoulos B."/>
            <person name="Lipzen A."/>
            <person name="Chen C."/>
            <person name="Yan M."/>
            <person name="Daum C."/>
            <person name="Ng V."/>
            <person name="Clum A."/>
            <person name="Steindorff A."/>
            <person name="Ohm R.A."/>
            <person name="Martin F."/>
            <person name="Silar P."/>
            <person name="Natvig D.O."/>
            <person name="Lalanne C."/>
            <person name="Gautier V."/>
            <person name="Ament-Velasquez S.L."/>
            <person name="Kruys A."/>
            <person name="Hutchinson M.I."/>
            <person name="Powell A.J."/>
            <person name="Barry K."/>
            <person name="Miller A.N."/>
            <person name="Grigoriev I.V."/>
            <person name="Debuchy R."/>
            <person name="Gladieux P."/>
            <person name="Hiltunen Thoren M."/>
            <person name="Johannesson H."/>
        </authorList>
    </citation>
    <scope>NUCLEOTIDE SEQUENCE</scope>
    <source>
        <strain evidence="2">CBS 232.78</strain>
    </source>
</reference>
<dbReference type="AlphaFoldDB" id="A0AAE0N2F9"/>
<dbReference type="GO" id="GO:0004553">
    <property type="term" value="F:hydrolase activity, hydrolyzing O-glycosyl compounds"/>
    <property type="evidence" value="ECO:0007669"/>
    <property type="project" value="InterPro"/>
</dbReference>
<evidence type="ECO:0000313" key="2">
    <source>
        <dbReference type="EMBL" id="KAK3368247.1"/>
    </source>
</evidence>
<protein>
    <submittedName>
        <fullName evidence="2">Glycoside hydrolase family 16 protein</fullName>
    </submittedName>
</protein>
<dbReference type="InterPro" id="IPR013320">
    <property type="entry name" value="ConA-like_dom_sf"/>
</dbReference>
<name>A0AAE0N2F9_9PEZI</name>
<evidence type="ECO:0000313" key="3">
    <source>
        <dbReference type="Proteomes" id="UP001285441"/>
    </source>
</evidence>
<dbReference type="GO" id="GO:0005975">
    <property type="term" value="P:carbohydrate metabolic process"/>
    <property type="evidence" value="ECO:0007669"/>
    <property type="project" value="InterPro"/>
</dbReference>
<dbReference type="SUPFAM" id="SSF49899">
    <property type="entry name" value="Concanavalin A-like lectins/glucanases"/>
    <property type="match status" value="1"/>
</dbReference>
<reference evidence="2" key="2">
    <citation type="submission" date="2023-06" db="EMBL/GenBank/DDBJ databases">
        <authorList>
            <consortium name="Lawrence Berkeley National Laboratory"/>
            <person name="Haridas S."/>
            <person name="Hensen N."/>
            <person name="Bonometti L."/>
            <person name="Westerberg I."/>
            <person name="Brannstrom I.O."/>
            <person name="Guillou S."/>
            <person name="Cros-Aarteil S."/>
            <person name="Calhoun S."/>
            <person name="Kuo A."/>
            <person name="Mondo S."/>
            <person name="Pangilinan J."/>
            <person name="Riley R."/>
            <person name="LaButti K."/>
            <person name="Andreopoulos B."/>
            <person name="Lipzen A."/>
            <person name="Chen C."/>
            <person name="Yanf M."/>
            <person name="Daum C."/>
            <person name="Ng V."/>
            <person name="Clum A."/>
            <person name="Steindorff A."/>
            <person name="Ohm R."/>
            <person name="Martin F."/>
            <person name="Silar P."/>
            <person name="Natvig D."/>
            <person name="Lalanne C."/>
            <person name="Gautier V."/>
            <person name="Ament-velasquez S.L."/>
            <person name="Kruys A."/>
            <person name="Hutchinson M.I."/>
            <person name="Powell A.J."/>
            <person name="Barry K."/>
            <person name="Miller A.N."/>
            <person name="Grigoriev I.V."/>
            <person name="Debuchy R."/>
            <person name="Gladieux P."/>
            <person name="Thoren M.H."/>
            <person name="Johannesson H."/>
        </authorList>
    </citation>
    <scope>NUCLEOTIDE SEQUENCE</scope>
    <source>
        <strain evidence="2">CBS 232.78</strain>
    </source>
</reference>
<organism evidence="2 3">
    <name type="scientific">Podospora didyma</name>
    <dbReference type="NCBI Taxonomy" id="330526"/>
    <lineage>
        <taxon>Eukaryota</taxon>
        <taxon>Fungi</taxon>
        <taxon>Dikarya</taxon>
        <taxon>Ascomycota</taxon>
        <taxon>Pezizomycotina</taxon>
        <taxon>Sordariomycetes</taxon>
        <taxon>Sordariomycetidae</taxon>
        <taxon>Sordariales</taxon>
        <taxon>Podosporaceae</taxon>
        <taxon>Podospora</taxon>
    </lineage>
</organism>
<dbReference type="Proteomes" id="UP001285441">
    <property type="component" value="Unassembled WGS sequence"/>
</dbReference>
<dbReference type="Gene3D" id="2.60.120.200">
    <property type="match status" value="1"/>
</dbReference>
<feature type="domain" description="GH16" evidence="1">
    <location>
        <begin position="31"/>
        <end position="232"/>
    </location>
</feature>
<proteinExistence type="predicted"/>
<sequence length="232" mass="25393">MDSKVPVREHGECLAALLLVGSSGGPLSLLADAKHVMIPSTSFNSQADFDDDWSYNYPWGTDHNGAARMDKSQVALSSTGGTVTLTARKVSGEKAASHGGKQIPIKYLSGAIHAKEHFNVSRGGGYDFAGEFRATTTRGTWPAFWLTGVKNWPPEVDMAEWKGSGKISFNTFNTSSQVRARDVTYPSPGDFHKILCEVRDQNGRDVSVKFYMDDKLVDTQYGKNFVGQSLYL</sequence>
<dbReference type="Pfam" id="PF00722">
    <property type="entry name" value="Glyco_hydro_16"/>
    <property type="match status" value="1"/>
</dbReference>
<dbReference type="EMBL" id="JAULSW010000010">
    <property type="protein sequence ID" value="KAK3368247.1"/>
    <property type="molecule type" value="Genomic_DNA"/>
</dbReference>
<comment type="caution">
    <text evidence="2">The sequence shown here is derived from an EMBL/GenBank/DDBJ whole genome shotgun (WGS) entry which is preliminary data.</text>
</comment>
<dbReference type="InterPro" id="IPR000757">
    <property type="entry name" value="Beta-glucanase-like"/>
</dbReference>
<keyword evidence="3" id="KW-1185">Reference proteome</keyword>